<keyword evidence="9" id="KW-0325">Glycoprotein</keyword>
<evidence type="ECO:0000313" key="16">
    <source>
        <dbReference type="Proteomes" id="UP001430953"/>
    </source>
</evidence>
<gene>
    <name evidence="15" type="ORF">PUN28_014155</name>
</gene>
<keyword evidence="11" id="KW-0407">Ion channel</keyword>
<keyword evidence="5 12" id="KW-1133">Transmembrane helix</keyword>
<dbReference type="InterPro" id="IPR019594">
    <property type="entry name" value="Glu/Gly-bd"/>
</dbReference>
<dbReference type="Gene3D" id="3.40.190.10">
    <property type="entry name" value="Periplasmic binding protein-like II"/>
    <property type="match status" value="1"/>
</dbReference>
<keyword evidence="3" id="KW-1003">Cell membrane</keyword>
<feature type="transmembrane region" description="Helical" evidence="12">
    <location>
        <begin position="687"/>
        <end position="708"/>
    </location>
</feature>
<dbReference type="PANTHER" id="PTHR42643">
    <property type="entry name" value="IONOTROPIC RECEPTOR 20A-RELATED"/>
    <property type="match status" value="1"/>
</dbReference>
<dbReference type="EMBL" id="JADYXP020000015">
    <property type="protein sequence ID" value="KAL0108842.1"/>
    <property type="molecule type" value="Genomic_DNA"/>
</dbReference>
<dbReference type="AlphaFoldDB" id="A0AAW2F0C1"/>
<dbReference type="GO" id="GO:0005886">
    <property type="term" value="C:plasma membrane"/>
    <property type="evidence" value="ECO:0007669"/>
    <property type="project" value="UniProtKB-SubCell"/>
</dbReference>
<evidence type="ECO:0000256" key="13">
    <source>
        <dbReference type="SAM" id="SignalP"/>
    </source>
</evidence>
<feature type="chain" id="PRO_5043777658" description="Ionotropic glutamate receptor L-glutamate and glycine-binding domain-containing protein" evidence="13">
    <location>
        <begin position="20"/>
        <end position="729"/>
    </location>
</feature>
<reference evidence="15 16" key="1">
    <citation type="submission" date="2023-03" db="EMBL/GenBank/DDBJ databases">
        <title>High recombination rates correlate with genetic variation in Cardiocondyla obscurior ants.</title>
        <authorList>
            <person name="Errbii M."/>
        </authorList>
    </citation>
    <scope>NUCLEOTIDE SEQUENCE [LARGE SCALE GENOMIC DNA]</scope>
    <source>
        <strain evidence="15">Alpha-2009</strain>
        <tissue evidence="15">Whole body</tissue>
    </source>
</reference>
<evidence type="ECO:0000256" key="12">
    <source>
        <dbReference type="SAM" id="Phobius"/>
    </source>
</evidence>
<evidence type="ECO:0000256" key="1">
    <source>
        <dbReference type="ARBA" id="ARBA00004651"/>
    </source>
</evidence>
<evidence type="ECO:0000256" key="8">
    <source>
        <dbReference type="ARBA" id="ARBA00023170"/>
    </source>
</evidence>
<feature type="transmembrane region" description="Helical" evidence="12">
    <location>
        <begin position="481"/>
        <end position="502"/>
    </location>
</feature>
<evidence type="ECO:0000256" key="6">
    <source>
        <dbReference type="ARBA" id="ARBA00023065"/>
    </source>
</evidence>
<sequence length="729" mass="83652">MMVHQFALVILSVPLNTVSIIGDCRWDNAIKFWSNVICSLKDIKIVNFHNVLESGGSSIFLEQCFQIFVHDIAHKCETTIVSRIYTFRETESLASFTKDVSYSEKRGRFVKRSAIWKILASDNAISSRVKLPLSSTGENIRIRSDTTLDRNMWNVHVILAKDVHSFDRITKDDTTFEWNSHDRFVVLIVHYPEDRRLSNESNSRIDDILKTLWFKYKVQKVFVSEAALANDTVRINRIIRTFNPFAKVNDSTSVWGKIEIINAKTTEEASNVLSQLVHRRTKDMHGYELKVGYFNRNQTRAEPIRVRSSTRYNYAEVFKGFDELMLKTIARNMNFQTELINPTDNESYGYQLANGTYIGAIGDVVNGRTDICFVSYFIKKYTTNLKEDVDFTVYMDFDKLCVVVPKAPKIPKGIRIYHFFPLSIWICSMLTHVFTYLIWYFLQEFTPGRTGKKSFRATIYRSFLLNAGCPQKLPSTNGERILLSGILLANVTLVGIFGGILYNSFAHDMYYPDIDSLQELDASGLPIILTSASLVDLFDDDNENKDKDVDSVILTQSLRKKMQFGKNAVSSVAYYRNISTFVRKSYFPIVTEELIDADGGPLLHLVKECPGKFYLSYLLPKNSILNEKINGLISRMNQAGLPSLWSQHIVHAFIIRRGSLAKQKIIQNRKKMNDFVPFNLSDMQSSFYMLLIGLLISTIVFFCEKGWLKTPLLYVKKPNCKSNSTLIQQ</sequence>
<keyword evidence="4 12" id="KW-0812">Transmembrane</keyword>
<protein>
    <recommendedName>
        <fullName evidence="14">Ionotropic glutamate receptor L-glutamate and glycine-binding domain-containing protein</fullName>
    </recommendedName>
</protein>
<keyword evidence="8" id="KW-0675">Receptor</keyword>
<dbReference type="PANTHER" id="PTHR42643:SF38">
    <property type="entry name" value="IONOTROPIC RECEPTOR 100A"/>
    <property type="match status" value="1"/>
</dbReference>
<keyword evidence="13" id="KW-0732">Signal</keyword>
<dbReference type="InterPro" id="IPR052192">
    <property type="entry name" value="Insect_Ionotropic_Sensory_Rcpt"/>
</dbReference>
<keyword evidence="6" id="KW-0406">Ion transport</keyword>
<keyword evidence="16" id="KW-1185">Reference proteome</keyword>
<evidence type="ECO:0000313" key="15">
    <source>
        <dbReference type="EMBL" id="KAL0108842.1"/>
    </source>
</evidence>
<dbReference type="SUPFAM" id="SSF53850">
    <property type="entry name" value="Periplasmic binding protein-like II"/>
    <property type="match status" value="1"/>
</dbReference>
<evidence type="ECO:0000256" key="11">
    <source>
        <dbReference type="ARBA" id="ARBA00023303"/>
    </source>
</evidence>
<feature type="signal peptide" evidence="13">
    <location>
        <begin position="1"/>
        <end position="19"/>
    </location>
</feature>
<comment type="subcellular location">
    <subcellularLocation>
        <location evidence="1">Cell membrane</location>
        <topology evidence="1">Multi-pass membrane protein</topology>
    </subcellularLocation>
</comment>
<comment type="caution">
    <text evidence="15">The sequence shown here is derived from an EMBL/GenBank/DDBJ whole genome shotgun (WGS) entry which is preliminary data.</text>
</comment>
<dbReference type="Proteomes" id="UP001430953">
    <property type="component" value="Unassembled WGS sequence"/>
</dbReference>
<accession>A0AAW2F0C1</accession>
<evidence type="ECO:0000256" key="5">
    <source>
        <dbReference type="ARBA" id="ARBA00022989"/>
    </source>
</evidence>
<evidence type="ECO:0000256" key="2">
    <source>
        <dbReference type="ARBA" id="ARBA00022448"/>
    </source>
</evidence>
<evidence type="ECO:0000256" key="9">
    <source>
        <dbReference type="ARBA" id="ARBA00023180"/>
    </source>
</evidence>
<proteinExistence type="predicted"/>
<keyword evidence="10" id="KW-1071">Ligand-gated ion channel</keyword>
<dbReference type="SMART" id="SM00918">
    <property type="entry name" value="Lig_chan-Glu_bd"/>
    <property type="match status" value="1"/>
</dbReference>
<keyword evidence="7 12" id="KW-0472">Membrane</keyword>
<evidence type="ECO:0000256" key="3">
    <source>
        <dbReference type="ARBA" id="ARBA00022475"/>
    </source>
</evidence>
<name>A0AAW2F0C1_9HYME</name>
<keyword evidence="2" id="KW-0813">Transport</keyword>
<dbReference type="GO" id="GO:0015276">
    <property type="term" value="F:ligand-gated monoatomic ion channel activity"/>
    <property type="evidence" value="ECO:0007669"/>
    <property type="project" value="InterPro"/>
</dbReference>
<feature type="domain" description="Ionotropic glutamate receptor L-glutamate and glycine-binding" evidence="14">
    <location>
        <begin position="303"/>
        <end position="366"/>
    </location>
</feature>
<evidence type="ECO:0000256" key="4">
    <source>
        <dbReference type="ARBA" id="ARBA00022692"/>
    </source>
</evidence>
<evidence type="ECO:0000259" key="14">
    <source>
        <dbReference type="SMART" id="SM00918"/>
    </source>
</evidence>
<evidence type="ECO:0000256" key="7">
    <source>
        <dbReference type="ARBA" id="ARBA00023136"/>
    </source>
</evidence>
<organism evidence="15 16">
    <name type="scientific">Cardiocondyla obscurior</name>
    <dbReference type="NCBI Taxonomy" id="286306"/>
    <lineage>
        <taxon>Eukaryota</taxon>
        <taxon>Metazoa</taxon>
        <taxon>Ecdysozoa</taxon>
        <taxon>Arthropoda</taxon>
        <taxon>Hexapoda</taxon>
        <taxon>Insecta</taxon>
        <taxon>Pterygota</taxon>
        <taxon>Neoptera</taxon>
        <taxon>Endopterygota</taxon>
        <taxon>Hymenoptera</taxon>
        <taxon>Apocrita</taxon>
        <taxon>Aculeata</taxon>
        <taxon>Formicoidea</taxon>
        <taxon>Formicidae</taxon>
        <taxon>Myrmicinae</taxon>
        <taxon>Cardiocondyla</taxon>
    </lineage>
</organism>
<evidence type="ECO:0000256" key="10">
    <source>
        <dbReference type="ARBA" id="ARBA00023286"/>
    </source>
</evidence>
<feature type="transmembrane region" description="Helical" evidence="12">
    <location>
        <begin position="419"/>
        <end position="442"/>
    </location>
</feature>